<dbReference type="InterPro" id="IPR043502">
    <property type="entry name" value="DNA/RNA_pol_sf"/>
</dbReference>
<dbReference type="Proteomes" id="UP000596661">
    <property type="component" value="Chromosome 7"/>
</dbReference>
<evidence type="ECO:0000313" key="3">
    <source>
        <dbReference type="Proteomes" id="UP000596661"/>
    </source>
</evidence>
<accession>A0A803Q331</accession>
<dbReference type="Pfam" id="PF00078">
    <property type="entry name" value="RVT_1"/>
    <property type="match status" value="1"/>
</dbReference>
<dbReference type="PROSITE" id="PS50878">
    <property type="entry name" value="RT_POL"/>
    <property type="match status" value="1"/>
</dbReference>
<dbReference type="PANTHER" id="PTHR33116">
    <property type="entry name" value="REVERSE TRANSCRIPTASE ZINC-BINDING DOMAIN-CONTAINING PROTEIN-RELATED-RELATED"/>
    <property type="match status" value="1"/>
</dbReference>
<dbReference type="EnsemblPlants" id="evm.model.07.1547">
    <property type="protein sequence ID" value="cds.evm.model.07.1547"/>
    <property type="gene ID" value="evm.TU.07.1547"/>
</dbReference>
<dbReference type="AlphaFoldDB" id="A0A803Q331"/>
<dbReference type="CDD" id="cd01650">
    <property type="entry name" value="RT_nLTR_like"/>
    <property type="match status" value="1"/>
</dbReference>
<dbReference type="OMA" id="TASIMIN"/>
<reference evidence="2" key="2">
    <citation type="submission" date="2021-03" db="UniProtKB">
        <authorList>
            <consortium name="EnsemblPlants"/>
        </authorList>
    </citation>
    <scope>IDENTIFICATION</scope>
</reference>
<protein>
    <recommendedName>
        <fullName evidence="1">Reverse transcriptase domain-containing protein</fullName>
    </recommendedName>
</protein>
<sequence>MFHLRPISLCNVLYKLVSKTIVLRMKPHLNSVISKAQSAFLPSRLITDNILVAFELIHSLKHLKRGRQKYVAIKLDMSKAFDRVEWHFIHGMMLTMGFSPSLVNLIIRCISAVSYSFQLNGGVHGTIAPQRGLRQGYPLSPYLFLICAQGLSRLLQKEEDNGALQGLKLSRSGPSVSHLFFADDSLILCRATRDSARAIQHSITTYCNASGQQLNTDKSVMSFSPNTMQSAKDFFQQLLNMSSQPCHERYLGLPSYSGCDKSILFGEIKDKLWKLLSSWQEKLFSVGGKEVLLKAVAQSIPTYAMSCFRLSKKLINQIEKMMNKFWWGLNASGSGIHWKPWNALCKSKGEGGMGFKSFVHYNQALLAKQAWRIFYNPSSLLSRLLKHRYFKNGSFLEAGLGSYPSLTWRGIVWGKELLQQGL</sequence>
<dbReference type="PANTHER" id="PTHR33116:SF86">
    <property type="entry name" value="REVERSE TRANSCRIPTASE DOMAIN-CONTAINING PROTEIN"/>
    <property type="match status" value="1"/>
</dbReference>
<name>A0A803Q331_CANSA</name>
<keyword evidence="3" id="KW-1185">Reference proteome</keyword>
<organism evidence="2 3">
    <name type="scientific">Cannabis sativa</name>
    <name type="common">Hemp</name>
    <name type="synonym">Marijuana</name>
    <dbReference type="NCBI Taxonomy" id="3483"/>
    <lineage>
        <taxon>Eukaryota</taxon>
        <taxon>Viridiplantae</taxon>
        <taxon>Streptophyta</taxon>
        <taxon>Embryophyta</taxon>
        <taxon>Tracheophyta</taxon>
        <taxon>Spermatophyta</taxon>
        <taxon>Magnoliopsida</taxon>
        <taxon>eudicotyledons</taxon>
        <taxon>Gunneridae</taxon>
        <taxon>Pentapetalae</taxon>
        <taxon>rosids</taxon>
        <taxon>fabids</taxon>
        <taxon>Rosales</taxon>
        <taxon>Cannabaceae</taxon>
        <taxon>Cannabis</taxon>
    </lineage>
</organism>
<dbReference type="Gramene" id="evm.model.07.1547">
    <property type="protein sequence ID" value="cds.evm.model.07.1547"/>
    <property type="gene ID" value="evm.TU.07.1547"/>
</dbReference>
<reference evidence="2" key="1">
    <citation type="submission" date="2018-11" db="EMBL/GenBank/DDBJ databases">
        <authorList>
            <person name="Grassa J C."/>
        </authorList>
    </citation>
    <scope>NUCLEOTIDE SEQUENCE [LARGE SCALE GENOMIC DNA]</scope>
</reference>
<evidence type="ECO:0000313" key="2">
    <source>
        <dbReference type="EnsemblPlants" id="cds.evm.model.07.1547"/>
    </source>
</evidence>
<feature type="domain" description="Reverse transcriptase" evidence="1">
    <location>
        <begin position="1"/>
        <end position="239"/>
    </location>
</feature>
<proteinExistence type="predicted"/>
<dbReference type="InterPro" id="IPR000477">
    <property type="entry name" value="RT_dom"/>
</dbReference>
<evidence type="ECO:0000259" key="1">
    <source>
        <dbReference type="PROSITE" id="PS50878"/>
    </source>
</evidence>
<dbReference type="EMBL" id="UZAU01000669">
    <property type="status" value="NOT_ANNOTATED_CDS"/>
    <property type="molecule type" value="Genomic_DNA"/>
</dbReference>
<dbReference type="SUPFAM" id="SSF56672">
    <property type="entry name" value="DNA/RNA polymerases"/>
    <property type="match status" value="1"/>
</dbReference>